<proteinExistence type="predicted"/>
<dbReference type="RefSeq" id="WP_253241307.1">
    <property type="nucleotide sequence ID" value="NZ_JAMYJR010000035.1"/>
</dbReference>
<sequence length="172" mass="18101">MKKIVFATVAVLVLAATAVVLRQRRAEPVPASSGFDPVLLAADALAALPSSPAPAAIEYHGPVIDGWSRDAPHYVGDLKLRLTCAGYGEMTVVLTGLPVKEAGTEPRELARATALCSLEPEPEEIDYVGDENIQFLTYAVTDATTAAGRAGFAVRVDAADGKPVTVHEYNRG</sequence>
<evidence type="ECO:0000313" key="1">
    <source>
        <dbReference type="EMBL" id="MCO8275242.1"/>
    </source>
</evidence>
<name>A0ABT1DWT3_9ACTN</name>
<keyword evidence="2" id="KW-1185">Reference proteome</keyword>
<gene>
    <name evidence="1" type="ORF">M1L60_32135</name>
</gene>
<reference evidence="1 2" key="1">
    <citation type="submission" date="2022-06" db="EMBL/GenBank/DDBJ databases">
        <title>New Species of the Genus Actinoplanes, ActinopZanes ferrugineus.</title>
        <authorList>
            <person name="Ding P."/>
        </authorList>
    </citation>
    <scope>NUCLEOTIDE SEQUENCE [LARGE SCALE GENOMIC DNA]</scope>
    <source>
        <strain evidence="1 2">TRM88003</strain>
    </source>
</reference>
<organism evidence="1 2">
    <name type="scientific">Paractinoplanes aksuensis</name>
    <dbReference type="NCBI Taxonomy" id="2939490"/>
    <lineage>
        <taxon>Bacteria</taxon>
        <taxon>Bacillati</taxon>
        <taxon>Actinomycetota</taxon>
        <taxon>Actinomycetes</taxon>
        <taxon>Micromonosporales</taxon>
        <taxon>Micromonosporaceae</taxon>
        <taxon>Paractinoplanes</taxon>
    </lineage>
</organism>
<protein>
    <recommendedName>
        <fullName evidence="3">Lipoprotein</fullName>
    </recommendedName>
</protein>
<accession>A0ABT1DWT3</accession>
<dbReference type="EMBL" id="JAMYJR010000035">
    <property type="protein sequence ID" value="MCO8275242.1"/>
    <property type="molecule type" value="Genomic_DNA"/>
</dbReference>
<evidence type="ECO:0008006" key="3">
    <source>
        <dbReference type="Google" id="ProtNLM"/>
    </source>
</evidence>
<dbReference type="Proteomes" id="UP001523369">
    <property type="component" value="Unassembled WGS sequence"/>
</dbReference>
<evidence type="ECO:0000313" key="2">
    <source>
        <dbReference type="Proteomes" id="UP001523369"/>
    </source>
</evidence>
<comment type="caution">
    <text evidence="1">The sequence shown here is derived from an EMBL/GenBank/DDBJ whole genome shotgun (WGS) entry which is preliminary data.</text>
</comment>